<dbReference type="OrthoDB" id="437236at2759"/>
<gene>
    <name evidence="3" type="ORF">PGLA1383_LOCUS1215</name>
</gene>
<reference evidence="3" key="1">
    <citation type="submission" date="2021-02" db="EMBL/GenBank/DDBJ databases">
        <authorList>
            <person name="Dougan E. K."/>
            <person name="Rhodes N."/>
            <person name="Thang M."/>
            <person name="Chan C."/>
        </authorList>
    </citation>
    <scope>NUCLEOTIDE SEQUENCE</scope>
</reference>
<dbReference type="SUPFAM" id="SSF51126">
    <property type="entry name" value="Pectin lyase-like"/>
    <property type="match status" value="1"/>
</dbReference>
<dbReference type="InterPro" id="IPR011050">
    <property type="entry name" value="Pectin_lyase_fold/virulence"/>
</dbReference>
<organism evidence="3 4">
    <name type="scientific">Polarella glacialis</name>
    <name type="common">Dinoflagellate</name>
    <dbReference type="NCBI Taxonomy" id="89957"/>
    <lineage>
        <taxon>Eukaryota</taxon>
        <taxon>Sar</taxon>
        <taxon>Alveolata</taxon>
        <taxon>Dinophyceae</taxon>
        <taxon>Suessiales</taxon>
        <taxon>Suessiaceae</taxon>
        <taxon>Polarella</taxon>
    </lineage>
</organism>
<keyword evidence="4" id="KW-1185">Reference proteome</keyword>
<evidence type="ECO:0000313" key="3">
    <source>
        <dbReference type="EMBL" id="CAE8582215.1"/>
    </source>
</evidence>
<keyword evidence="2" id="KW-0472">Membrane</keyword>
<protein>
    <submittedName>
        <fullName evidence="3">Uncharacterized protein</fullName>
    </submittedName>
</protein>
<evidence type="ECO:0000313" key="4">
    <source>
        <dbReference type="Proteomes" id="UP000654075"/>
    </source>
</evidence>
<dbReference type="AlphaFoldDB" id="A0A813D8S2"/>
<evidence type="ECO:0000256" key="1">
    <source>
        <dbReference type="SAM" id="MobiDB-lite"/>
    </source>
</evidence>
<name>A0A813D8S2_POLGL</name>
<feature type="transmembrane region" description="Helical" evidence="2">
    <location>
        <begin position="29"/>
        <end position="50"/>
    </location>
</feature>
<feature type="compositionally biased region" description="Polar residues" evidence="1">
    <location>
        <begin position="64"/>
        <end position="75"/>
    </location>
</feature>
<accession>A0A813D8S2</accession>
<keyword evidence="2" id="KW-0812">Transmembrane</keyword>
<feature type="region of interest" description="Disordered" evidence="1">
    <location>
        <begin position="64"/>
        <end position="101"/>
    </location>
</feature>
<evidence type="ECO:0000256" key="2">
    <source>
        <dbReference type="SAM" id="Phobius"/>
    </source>
</evidence>
<sequence length="755" mass="81652">MASHLSAEDDRRNASQDVPRVSFALRSTCWLGIAAIAAVTVVATASPTVIQSLVPPFLERLSRAGTSPAGSQRSGAQGPRELRGTSSEAPSVSDDMSFAGQASSMEEKCREQALAGGIFKLRERDFRKGTYRIKLPGVYKLMTDIEFYPSPQTNFFPPENSTEYPLRNGYHLGFFAAISIETSGVVIDLNGKTIRQSRAHHLLQRFFAVIELASRPFIAKVGPPQFGIVTEEINFATDAVIENGILGLSSHHGIHGNRNSRIFLKNLVIRDFEVGGISLNGAEELLIQNVTIGPTAGFSPSSQDALVVPQATLSQARFIEHFLFDLMGRTILRSADAIMMLRGRSRNVMGIARKLRRAIRAFVSSAALKDPTATCNSKKIERQDSKMCRWYKRYAVDDDGEWTKDWKAGQVFSNPWNLPDGSAVYGILLHKTLPAVHEFGACESGGKQDIKGAAFKNVIIRNVSVRQLKLRTDNVVVVSANGSTVRGPAGDVVQLLRAASCGGPRRLKYRAGGSCVSPSALERARYVGTVLSDAQIAFQVLRNHFAADSKMSSDDLFKYFGGVAVPPQIIDWAAAKKGKLSGLFTPGGLGPSRPAFTLSCNEDAMAHVNKGAVGLRLEFVDGVALSDVTVSDIENEGHELNPICALVHSLQQAYMLETVGETMLDDDMGYLGADARGIVTAVAKNINVGSHLKIVNIKSEHGAAYGADLREATGLLSLQMEVENVTGRLGSAEVMARPDPFGGNVYRLVKADVPF</sequence>
<proteinExistence type="predicted"/>
<keyword evidence="2" id="KW-1133">Transmembrane helix</keyword>
<dbReference type="EMBL" id="CAJNNV010000324">
    <property type="protein sequence ID" value="CAE8582215.1"/>
    <property type="molecule type" value="Genomic_DNA"/>
</dbReference>
<comment type="caution">
    <text evidence="3">The sequence shown here is derived from an EMBL/GenBank/DDBJ whole genome shotgun (WGS) entry which is preliminary data.</text>
</comment>
<dbReference type="Proteomes" id="UP000654075">
    <property type="component" value="Unassembled WGS sequence"/>
</dbReference>